<dbReference type="RefSeq" id="WP_196992189.1">
    <property type="nucleotide sequence ID" value="NZ_JADWYR010000002.1"/>
</dbReference>
<feature type="chain" id="PRO_5037917491" evidence="1">
    <location>
        <begin position="26"/>
        <end position="299"/>
    </location>
</feature>
<reference evidence="2" key="1">
    <citation type="submission" date="2020-11" db="EMBL/GenBank/DDBJ databases">
        <title>Bacterial whole genome sequence for Panacibacter sp. DH6.</title>
        <authorList>
            <person name="Le V."/>
            <person name="Ko S."/>
            <person name="Ahn C.-Y."/>
            <person name="Oh H.-M."/>
        </authorList>
    </citation>
    <scope>NUCLEOTIDE SEQUENCE</scope>
    <source>
        <strain evidence="2">DH6</strain>
    </source>
</reference>
<gene>
    <name evidence="2" type="ORF">I5907_17995</name>
</gene>
<dbReference type="Pfam" id="PF01963">
    <property type="entry name" value="TraB_PrgY_gumN"/>
    <property type="match status" value="1"/>
</dbReference>
<sequence length="299" mass="33201">MKQKLIKYTSLLLSLTGLFSCQTKAQYETAAGSKSLLWEVTGKDLKKPSYIFGTMHLLCANDAKLSTNLQAVITAADEIYFEIDMDDFGQLMSGLAAGTMKHDTTLPQLYTPDEYERIKTFFDKHGMGMQLQLLGKMQPMLVSALVYQAMLPCAQSDGMELSIMQLAHTKKKEIKGLETVAFQASIMENIPYEKQAKELLQSIDSIETAAKETAEMIRLYKEQDVDKLLEFSLKTDGGSTSEIQDVMIDSRNKNWAGKFAAITKDKQLLIAVGAGHLGGTNGLLNLLKEMGYQVRAIQN</sequence>
<dbReference type="PANTHER" id="PTHR40590">
    <property type="entry name" value="CYTOPLASMIC PROTEIN-RELATED"/>
    <property type="match status" value="1"/>
</dbReference>
<feature type="signal peptide" evidence="1">
    <location>
        <begin position="1"/>
        <end position="25"/>
    </location>
</feature>
<protein>
    <submittedName>
        <fullName evidence="2">TraB/GumN family protein</fullName>
    </submittedName>
</protein>
<accession>A0A931GZB4</accession>
<dbReference type="PROSITE" id="PS51257">
    <property type="entry name" value="PROKAR_LIPOPROTEIN"/>
    <property type="match status" value="1"/>
</dbReference>
<evidence type="ECO:0000313" key="3">
    <source>
        <dbReference type="Proteomes" id="UP000628448"/>
    </source>
</evidence>
<keyword evidence="3" id="KW-1185">Reference proteome</keyword>
<dbReference type="EMBL" id="JADWYR010000002">
    <property type="protein sequence ID" value="MBG9378135.1"/>
    <property type="molecule type" value="Genomic_DNA"/>
</dbReference>
<dbReference type="Proteomes" id="UP000628448">
    <property type="component" value="Unassembled WGS sequence"/>
</dbReference>
<dbReference type="PANTHER" id="PTHR40590:SF1">
    <property type="entry name" value="CYTOPLASMIC PROTEIN"/>
    <property type="match status" value="1"/>
</dbReference>
<evidence type="ECO:0000256" key="1">
    <source>
        <dbReference type="SAM" id="SignalP"/>
    </source>
</evidence>
<dbReference type="InterPro" id="IPR047111">
    <property type="entry name" value="YbaP-like"/>
</dbReference>
<dbReference type="AlphaFoldDB" id="A0A931GZB4"/>
<proteinExistence type="predicted"/>
<keyword evidence="1" id="KW-0732">Signal</keyword>
<organism evidence="2 3">
    <name type="scientific">Panacibacter microcysteis</name>
    <dbReference type="NCBI Taxonomy" id="2793269"/>
    <lineage>
        <taxon>Bacteria</taxon>
        <taxon>Pseudomonadati</taxon>
        <taxon>Bacteroidota</taxon>
        <taxon>Chitinophagia</taxon>
        <taxon>Chitinophagales</taxon>
        <taxon>Chitinophagaceae</taxon>
        <taxon>Panacibacter</taxon>
    </lineage>
</organism>
<name>A0A931GZB4_9BACT</name>
<dbReference type="CDD" id="cd14789">
    <property type="entry name" value="Tiki"/>
    <property type="match status" value="1"/>
</dbReference>
<dbReference type="InterPro" id="IPR002816">
    <property type="entry name" value="TraB/PrgY/GumN_fam"/>
</dbReference>
<comment type="caution">
    <text evidence="2">The sequence shown here is derived from an EMBL/GenBank/DDBJ whole genome shotgun (WGS) entry which is preliminary data.</text>
</comment>
<evidence type="ECO:0000313" key="2">
    <source>
        <dbReference type="EMBL" id="MBG9378135.1"/>
    </source>
</evidence>